<organism evidence="8 9">
    <name type="scientific">Pyrrhoderma noxium</name>
    <dbReference type="NCBI Taxonomy" id="2282107"/>
    <lineage>
        <taxon>Eukaryota</taxon>
        <taxon>Fungi</taxon>
        <taxon>Dikarya</taxon>
        <taxon>Basidiomycota</taxon>
        <taxon>Agaricomycotina</taxon>
        <taxon>Agaricomycetes</taxon>
        <taxon>Hymenochaetales</taxon>
        <taxon>Hymenochaetaceae</taxon>
        <taxon>Pyrrhoderma</taxon>
    </lineage>
</organism>
<dbReference type="EMBL" id="NBII01000010">
    <property type="protein sequence ID" value="PAV15339.1"/>
    <property type="molecule type" value="Genomic_DNA"/>
</dbReference>
<proteinExistence type="inferred from homology"/>
<dbReference type="PRINTS" id="PR00463">
    <property type="entry name" value="EP450I"/>
</dbReference>
<evidence type="ECO:0000256" key="1">
    <source>
        <dbReference type="ARBA" id="ARBA00001971"/>
    </source>
</evidence>
<dbReference type="PROSITE" id="PS00086">
    <property type="entry name" value="CYTOCHROME_P450"/>
    <property type="match status" value="1"/>
</dbReference>
<name>A0A286U734_9AGAM</name>
<evidence type="ECO:0000256" key="3">
    <source>
        <dbReference type="ARBA" id="ARBA00022723"/>
    </source>
</evidence>
<comment type="caution">
    <text evidence="8">The sequence shown here is derived from an EMBL/GenBank/DDBJ whole genome shotgun (WGS) entry which is preliminary data.</text>
</comment>
<evidence type="ECO:0000313" key="8">
    <source>
        <dbReference type="EMBL" id="PAV15339.1"/>
    </source>
</evidence>
<sequence>MSFNASLVDSLPSFTDNDLFNFGELNTSYLVTGGLAAAFTVIQYLNARKRDINVPAVGPSGRLTSYIGAISFLKSSAAMLSEGYEKYKTKTFKVPELGNWLVIVNTPELIEEVRRAPDDKLSFLEAVSEGLAADFTLGRLVNRNQYHIPIVRTQLTRNIGVLFSDITEEIEAGFTEYVGTSKDWVSVPALGTMMKVVCMASNKVFSGPSICRNKDYMDLNIRFTIDVIKAASIIKMFPNFMKPLIGELLTSVPTTTRRAEKHLKPIIEQRLRSIEENGPDYPDKPNDMLSWLLEIAEGEQRTSYALTQRLLTLNFAAIHTSSMSFTHALLHLAANPQYIQPMREEVDRIIAAEGWTKASMQKMRRVDSFLRESQRYNGIGTLSMTRKVMVDYTLSDGTFLPKGSLISCNAYATHRLEENYDDANEFKPFRFSDQREESTEEGLKHQMVSTSNDYLPFGHGRHACPGRFFAANELKAMMAYIVANYDVKLPDEANGVRPADFTFGSATTPNQKAHVLFRRRQN</sequence>
<keyword evidence="6 7" id="KW-0349">Heme</keyword>
<dbReference type="Proteomes" id="UP000217199">
    <property type="component" value="Unassembled WGS sequence"/>
</dbReference>
<dbReference type="AlphaFoldDB" id="A0A286U734"/>
<keyword evidence="5 6" id="KW-0408">Iron</keyword>
<dbReference type="Pfam" id="PF00067">
    <property type="entry name" value="p450"/>
    <property type="match status" value="1"/>
</dbReference>
<dbReference type="PANTHER" id="PTHR46206">
    <property type="entry name" value="CYTOCHROME P450"/>
    <property type="match status" value="1"/>
</dbReference>
<evidence type="ECO:0000256" key="7">
    <source>
        <dbReference type="RuleBase" id="RU000461"/>
    </source>
</evidence>
<dbReference type="InterPro" id="IPR001128">
    <property type="entry name" value="Cyt_P450"/>
</dbReference>
<accession>A0A286U734</accession>
<dbReference type="InterPro" id="IPR002401">
    <property type="entry name" value="Cyt_P450_E_grp-I"/>
</dbReference>
<keyword evidence="7" id="KW-0503">Monooxygenase</keyword>
<keyword evidence="3 6" id="KW-0479">Metal-binding</keyword>
<dbReference type="GO" id="GO:0020037">
    <property type="term" value="F:heme binding"/>
    <property type="evidence" value="ECO:0007669"/>
    <property type="project" value="InterPro"/>
</dbReference>
<dbReference type="CDD" id="cd11041">
    <property type="entry name" value="CYP503A1-like"/>
    <property type="match status" value="1"/>
</dbReference>
<evidence type="ECO:0000313" key="9">
    <source>
        <dbReference type="Proteomes" id="UP000217199"/>
    </source>
</evidence>
<reference evidence="8 9" key="1">
    <citation type="journal article" date="2017" name="Mol. Ecol.">
        <title>Comparative and population genomic landscape of Phellinus noxius: A hypervariable fungus causing root rot in trees.</title>
        <authorList>
            <person name="Chung C.L."/>
            <person name="Lee T.J."/>
            <person name="Akiba M."/>
            <person name="Lee H.H."/>
            <person name="Kuo T.H."/>
            <person name="Liu D."/>
            <person name="Ke H.M."/>
            <person name="Yokoi T."/>
            <person name="Roa M.B."/>
            <person name="Lu M.J."/>
            <person name="Chang Y.Y."/>
            <person name="Ann P.J."/>
            <person name="Tsai J.N."/>
            <person name="Chen C.Y."/>
            <person name="Tzean S.S."/>
            <person name="Ota Y."/>
            <person name="Hattori T."/>
            <person name="Sahashi N."/>
            <person name="Liou R.F."/>
            <person name="Kikuchi T."/>
            <person name="Tsai I.J."/>
        </authorList>
    </citation>
    <scope>NUCLEOTIDE SEQUENCE [LARGE SCALE GENOMIC DNA]</scope>
    <source>
        <strain evidence="8 9">FFPRI411160</strain>
    </source>
</reference>
<dbReference type="Gene3D" id="1.10.630.10">
    <property type="entry name" value="Cytochrome P450"/>
    <property type="match status" value="1"/>
</dbReference>
<keyword evidence="4 7" id="KW-0560">Oxidoreductase</keyword>
<evidence type="ECO:0000256" key="4">
    <source>
        <dbReference type="ARBA" id="ARBA00023002"/>
    </source>
</evidence>
<dbReference type="GO" id="GO:0016705">
    <property type="term" value="F:oxidoreductase activity, acting on paired donors, with incorporation or reduction of molecular oxygen"/>
    <property type="evidence" value="ECO:0007669"/>
    <property type="project" value="InterPro"/>
</dbReference>
<dbReference type="InterPro" id="IPR036396">
    <property type="entry name" value="Cyt_P450_sf"/>
</dbReference>
<comment type="cofactor">
    <cofactor evidence="1 6">
        <name>heme</name>
        <dbReference type="ChEBI" id="CHEBI:30413"/>
    </cofactor>
</comment>
<feature type="binding site" description="axial binding residue" evidence="6">
    <location>
        <position position="464"/>
    </location>
    <ligand>
        <name>heme</name>
        <dbReference type="ChEBI" id="CHEBI:30413"/>
    </ligand>
    <ligandPart>
        <name>Fe</name>
        <dbReference type="ChEBI" id="CHEBI:18248"/>
    </ligandPart>
</feature>
<dbReference type="SUPFAM" id="SSF48264">
    <property type="entry name" value="Cytochrome P450"/>
    <property type="match status" value="1"/>
</dbReference>
<dbReference type="GO" id="GO:0005506">
    <property type="term" value="F:iron ion binding"/>
    <property type="evidence" value="ECO:0007669"/>
    <property type="project" value="InterPro"/>
</dbReference>
<dbReference type="STRING" id="2282107.A0A286U734"/>
<protein>
    <submittedName>
        <fullName evidence="8">Cytochrome P450</fullName>
    </submittedName>
</protein>
<dbReference type="OrthoDB" id="1844152at2759"/>
<keyword evidence="9" id="KW-1185">Reference proteome</keyword>
<dbReference type="InterPro" id="IPR017972">
    <property type="entry name" value="Cyt_P450_CS"/>
</dbReference>
<gene>
    <name evidence="8" type="ORF">PNOK_0910100</name>
</gene>
<evidence type="ECO:0000256" key="5">
    <source>
        <dbReference type="ARBA" id="ARBA00023004"/>
    </source>
</evidence>
<comment type="similarity">
    <text evidence="2 7">Belongs to the cytochrome P450 family.</text>
</comment>
<evidence type="ECO:0000256" key="2">
    <source>
        <dbReference type="ARBA" id="ARBA00010617"/>
    </source>
</evidence>
<dbReference type="GO" id="GO:0004497">
    <property type="term" value="F:monooxygenase activity"/>
    <property type="evidence" value="ECO:0007669"/>
    <property type="project" value="UniProtKB-KW"/>
</dbReference>
<evidence type="ECO:0000256" key="6">
    <source>
        <dbReference type="PIRSR" id="PIRSR602401-1"/>
    </source>
</evidence>
<dbReference type="InParanoid" id="A0A286U734"/>